<dbReference type="AlphaFoldDB" id="A0A2Z7CVC7"/>
<dbReference type="EMBL" id="KQ992054">
    <property type="protein sequence ID" value="KZV51022.1"/>
    <property type="molecule type" value="Genomic_DNA"/>
</dbReference>
<name>A0A2Z7CVC7_9LAMI</name>
<reference evidence="2 3" key="1">
    <citation type="journal article" date="2015" name="Proc. Natl. Acad. Sci. U.S.A.">
        <title>The resurrection genome of Boea hygrometrica: A blueprint for survival of dehydration.</title>
        <authorList>
            <person name="Xiao L."/>
            <person name="Yang G."/>
            <person name="Zhang L."/>
            <person name="Yang X."/>
            <person name="Zhao S."/>
            <person name="Ji Z."/>
            <person name="Zhou Q."/>
            <person name="Hu M."/>
            <person name="Wang Y."/>
            <person name="Chen M."/>
            <person name="Xu Y."/>
            <person name="Jin H."/>
            <person name="Xiao X."/>
            <person name="Hu G."/>
            <person name="Bao F."/>
            <person name="Hu Y."/>
            <person name="Wan P."/>
            <person name="Li L."/>
            <person name="Deng X."/>
            <person name="Kuang T."/>
            <person name="Xiang C."/>
            <person name="Zhu J.K."/>
            <person name="Oliver M.J."/>
            <person name="He Y."/>
        </authorList>
    </citation>
    <scope>NUCLEOTIDE SEQUENCE [LARGE SCALE GENOMIC DNA]</scope>
    <source>
        <strain evidence="3">cv. XS01</strain>
    </source>
</reference>
<gene>
    <name evidence="2" type="ORF">F511_43992</name>
</gene>
<evidence type="ECO:0000313" key="2">
    <source>
        <dbReference type="EMBL" id="KZV51022.1"/>
    </source>
</evidence>
<evidence type="ECO:0000256" key="1">
    <source>
        <dbReference type="SAM" id="MobiDB-lite"/>
    </source>
</evidence>
<organism evidence="2 3">
    <name type="scientific">Dorcoceras hygrometricum</name>
    <dbReference type="NCBI Taxonomy" id="472368"/>
    <lineage>
        <taxon>Eukaryota</taxon>
        <taxon>Viridiplantae</taxon>
        <taxon>Streptophyta</taxon>
        <taxon>Embryophyta</taxon>
        <taxon>Tracheophyta</taxon>
        <taxon>Spermatophyta</taxon>
        <taxon>Magnoliopsida</taxon>
        <taxon>eudicotyledons</taxon>
        <taxon>Gunneridae</taxon>
        <taxon>Pentapetalae</taxon>
        <taxon>asterids</taxon>
        <taxon>lamiids</taxon>
        <taxon>Lamiales</taxon>
        <taxon>Gesneriaceae</taxon>
        <taxon>Didymocarpoideae</taxon>
        <taxon>Trichosporeae</taxon>
        <taxon>Loxocarpinae</taxon>
        <taxon>Dorcoceras</taxon>
    </lineage>
</organism>
<evidence type="ECO:0000313" key="3">
    <source>
        <dbReference type="Proteomes" id="UP000250235"/>
    </source>
</evidence>
<accession>A0A2Z7CVC7</accession>
<feature type="compositionally biased region" description="Basic and acidic residues" evidence="1">
    <location>
        <begin position="253"/>
        <end position="269"/>
    </location>
</feature>
<keyword evidence="3" id="KW-1185">Reference proteome</keyword>
<dbReference type="Proteomes" id="UP000250235">
    <property type="component" value="Unassembled WGS sequence"/>
</dbReference>
<feature type="region of interest" description="Disordered" evidence="1">
    <location>
        <begin position="14"/>
        <end position="48"/>
    </location>
</feature>
<feature type="compositionally biased region" description="Polar residues" evidence="1">
    <location>
        <begin position="20"/>
        <end position="29"/>
    </location>
</feature>
<sequence length="269" mass="30717">MGIDQLKLHSVQPGYLKNLQRPTKTQAAQKQGKETRSNLSTKSTHKTANHKTCNIHIMICMSLSRKIGHLGQQLSWKISIEPQHHAQPIIRWKSSIRDLQVHRPSQLSGLQARRLSRPPHSIEHFQARQLSRQITMLARLGSSIKHQAQYVFMNARNINSQIHKSIYYLNQISPGHDTNSLFKSASLLAYGKAQQKLTGSSNLSKHLTNQLKTKPIQLTAYGQELIPATTTLLKTNQLKSERKTLNKAYPRAQTDRENYRPEIREDART</sequence>
<protein>
    <submittedName>
        <fullName evidence="2">Uncharacterized protein</fullName>
    </submittedName>
</protein>
<proteinExistence type="predicted"/>
<feature type="region of interest" description="Disordered" evidence="1">
    <location>
        <begin position="243"/>
        <end position="269"/>
    </location>
</feature>